<evidence type="ECO:0000313" key="2">
    <source>
        <dbReference type="EMBL" id="RRT67480.1"/>
    </source>
</evidence>
<feature type="compositionally biased region" description="Basic and acidic residues" evidence="1">
    <location>
        <begin position="76"/>
        <end position="90"/>
    </location>
</feature>
<protein>
    <submittedName>
        <fullName evidence="2">Uncharacterized protein</fullName>
    </submittedName>
</protein>
<feature type="compositionally biased region" description="Basic and acidic residues" evidence="1">
    <location>
        <begin position="56"/>
        <end position="66"/>
    </location>
</feature>
<dbReference type="Proteomes" id="UP000287651">
    <property type="component" value="Unassembled WGS sequence"/>
</dbReference>
<evidence type="ECO:0000256" key="1">
    <source>
        <dbReference type="SAM" id="MobiDB-lite"/>
    </source>
</evidence>
<dbReference type="AlphaFoldDB" id="A0A426ZU44"/>
<gene>
    <name evidence="2" type="ORF">B296_00039257</name>
</gene>
<accession>A0A426ZU44</accession>
<evidence type="ECO:0000313" key="3">
    <source>
        <dbReference type="Proteomes" id="UP000287651"/>
    </source>
</evidence>
<organism evidence="2 3">
    <name type="scientific">Ensete ventricosum</name>
    <name type="common">Abyssinian banana</name>
    <name type="synonym">Musa ensete</name>
    <dbReference type="NCBI Taxonomy" id="4639"/>
    <lineage>
        <taxon>Eukaryota</taxon>
        <taxon>Viridiplantae</taxon>
        <taxon>Streptophyta</taxon>
        <taxon>Embryophyta</taxon>
        <taxon>Tracheophyta</taxon>
        <taxon>Spermatophyta</taxon>
        <taxon>Magnoliopsida</taxon>
        <taxon>Liliopsida</taxon>
        <taxon>Zingiberales</taxon>
        <taxon>Musaceae</taxon>
        <taxon>Ensete</taxon>
    </lineage>
</organism>
<dbReference type="EMBL" id="AMZH03005033">
    <property type="protein sequence ID" value="RRT67480.1"/>
    <property type="molecule type" value="Genomic_DNA"/>
</dbReference>
<name>A0A426ZU44_ENSVE</name>
<proteinExistence type="predicted"/>
<feature type="region of interest" description="Disordered" evidence="1">
    <location>
        <begin position="47"/>
        <end position="110"/>
    </location>
</feature>
<comment type="caution">
    <text evidence="2">The sequence shown here is derived from an EMBL/GenBank/DDBJ whole genome shotgun (WGS) entry which is preliminary data.</text>
</comment>
<sequence>MGLFRVVTIEILFITTRNRSVTINFNCDRPLSGGPCTKPFLEGKEALKEQRKRTLREKEGSIEGKGRRGHSKKMEKKKDNRENLDTKPFLDLDPVLPSLDDPDPGGNGEAAARAAEEAVSFIALSTTLQLCLRRVLRRRSEMSAAFDVFVAFFAECCR</sequence>
<reference evidence="2 3" key="1">
    <citation type="journal article" date="2014" name="Agronomy (Basel)">
        <title>A Draft Genome Sequence for Ensete ventricosum, the Drought-Tolerant Tree Against Hunger.</title>
        <authorList>
            <person name="Harrison J."/>
            <person name="Moore K.A."/>
            <person name="Paszkiewicz K."/>
            <person name="Jones T."/>
            <person name="Grant M."/>
            <person name="Ambacheew D."/>
            <person name="Muzemil S."/>
            <person name="Studholme D.J."/>
        </authorList>
    </citation>
    <scope>NUCLEOTIDE SEQUENCE [LARGE SCALE GENOMIC DNA]</scope>
</reference>